<accession>A0A1S0TJD2</accession>
<reference evidence="1" key="1">
    <citation type="submission" date="2012-04" db="EMBL/GenBank/DDBJ databases">
        <title>The Genome Sequence of Loa loa.</title>
        <authorList>
            <consortium name="The Broad Institute Genome Sequencing Platform"/>
            <consortium name="Broad Institute Genome Sequencing Center for Infectious Disease"/>
            <person name="Nutman T.B."/>
            <person name="Fink D.L."/>
            <person name="Russ C."/>
            <person name="Young S."/>
            <person name="Zeng Q."/>
            <person name="Gargeya S."/>
            <person name="Alvarado L."/>
            <person name="Berlin A."/>
            <person name="Chapman S.B."/>
            <person name="Chen Z."/>
            <person name="Freedman E."/>
            <person name="Gellesch M."/>
            <person name="Goldberg J."/>
            <person name="Griggs A."/>
            <person name="Gujja S."/>
            <person name="Heilman E.R."/>
            <person name="Heiman D."/>
            <person name="Howarth C."/>
            <person name="Mehta T."/>
            <person name="Neiman D."/>
            <person name="Pearson M."/>
            <person name="Roberts A."/>
            <person name="Saif S."/>
            <person name="Shea T."/>
            <person name="Shenoy N."/>
            <person name="Sisk P."/>
            <person name="Stolte C."/>
            <person name="Sykes S."/>
            <person name="White J."/>
            <person name="Yandava C."/>
            <person name="Haas B."/>
            <person name="Henn M.R."/>
            <person name="Nusbaum C."/>
            <person name="Birren B."/>
        </authorList>
    </citation>
    <scope>NUCLEOTIDE SEQUENCE [LARGE SCALE GENOMIC DNA]</scope>
</reference>
<dbReference type="GeneID" id="9950929"/>
<dbReference type="AlphaFoldDB" id="A0A1S0TJD2"/>
<proteinExistence type="predicted"/>
<dbReference type="KEGG" id="loa:LOAG_13459"/>
<organism evidence="1">
    <name type="scientific">Loa loa</name>
    <name type="common">Eye worm</name>
    <name type="synonym">Filaria loa</name>
    <dbReference type="NCBI Taxonomy" id="7209"/>
    <lineage>
        <taxon>Eukaryota</taxon>
        <taxon>Metazoa</taxon>
        <taxon>Ecdysozoa</taxon>
        <taxon>Nematoda</taxon>
        <taxon>Chromadorea</taxon>
        <taxon>Rhabditida</taxon>
        <taxon>Spirurina</taxon>
        <taxon>Spiruromorpha</taxon>
        <taxon>Filarioidea</taxon>
        <taxon>Onchocercidae</taxon>
        <taxon>Loa</taxon>
    </lineage>
</organism>
<dbReference type="EMBL" id="JH712922">
    <property type="protein sequence ID" value="EFO15056.1"/>
    <property type="molecule type" value="Genomic_DNA"/>
</dbReference>
<name>A0A1S0TJD2_LOALO</name>
<dbReference type="InParanoid" id="A0A1S0TJD2"/>
<dbReference type="CTD" id="9950929"/>
<sequence length="62" mass="7122">MMGDDQGMLNLINQGMEAVATLRKYKGDSEDKIRHLESLSNPRCLPFEEVEDAEHQSFCEYT</sequence>
<gene>
    <name evidence="1" type="ORF">LOAG_13459</name>
</gene>
<evidence type="ECO:0000313" key="1">
    <source>
        <dbReference type="EMBL" id="EFO15056.1"/>
    </source>
</evidence>
<dbReference type="RefSeq" id="XP_003149013.1">
    <property type="nucleotide sequence ID" value="XM_003148965.1"/>
</dbReference>
<protein>
    <submittedName>
        <fullName evidence="1">Uncharacterized protein</fullName>
    </submittedName>
</protein>